<dbReference type="CDD" id="cd15071">
    <property type="entry name" value="7tmA_Adenosine_R_A1"/>
    <property type="match status" value="1"/>
</dbReference>
<organism evidence="18 19">
    <name type="scientific">Heterocephalus glaber</name>
    <name type="common">Naked mole rat</name>
    <dbReference type="NCBI Taxonomy" id="10181"/>
    <lineage>
        <taxon>Eukaryota</taxon>
        <taxon>Metazoa</taxon>
        <taxon>Chordata</taxon>
        <taxon>Craniata</taxon>
        <taxon>Vertebrata</taxon>
        <taxon>Euteleostomi</taxon>
        <taxon>Mammalia</taxon>
        <taxon>Eutheria</taxon>
        <taxon>Euarchontoglires</taxon>
        <taxon>Glires</taxon>
        <taxon>Rodentia</taxon>
        <taxon>Hystricomorpha</taxon>
        <taxon>Bathyergidae</taxon>
        <taxon>Heterocephalus</taxon>
    </lineage>
</organism>
<keyword evidence="4 15" id="KW-0812">Transmembrane</keyword>
<dbReference type="Proteomes" id="UP000694906">
    <property type="component" value="Unplaced"/>
</dbReference>
<dbReference type="SUPFAM" id="SSF81321">
    <property type="entry name" value="Family A G protein-coupled receptor-like"/>
    <property type="match status" value="1"/>
</dbReference>
<evidence type="ECO:0000256" key="2">
    <source>
        <dbReference type="ARBA" id="ARBA00021736"/>
    </source>
</evidence>
<feature type="transmembrane region" description="Helical" evidence="15">
    <location>
        <begin position="232"/>
        <end position="248"/>
    </location>
</feature>
<evidence type="ECO:0000256" key="3">
    <source>
        <dbReference type="ARBA" id="ARBA00022475"/>
    </source>
</evidence>
<evidence type="ECO:0000256" key="13">
    <source>
        <dbReference type="ARBA" id="ARBA00023288"/>
    </source>
</evidence>
<evidence type="ECO:0000256" key="16">
    <source>
        <dbReference type="SAM" id="MobiDB-lite"/>
    </source>
</evidence>
<dbReference type="GO" id="GO:0010646">
    <property type="term" value="P:regulation of cell communication"/>
    <property type="evidence" value="ECO:0007669"/>
    <property type="project" value="UniProtKB-ARBA"/>
</dbReference>
<keyword evidence="11 15" id="KW-0325">Glycoprotein</keyword>
<feature type="transmembrane region" description="Helical" evidence="15">
    <location>
        <begin position="75"/>
        <end position="103"/>
    </location>
</feature>
<keyword evidence="9 15" id="KW-1015">Disulfide bond</keyword>
<dbReference type="PANTHER" id="PTHR24246">
    <property type="entry name" value="OLFACTORY RECEPTOR AND ADENOSINE RECEPTOR"/>
    <property type="match status" value="1"/>
</dbReference>
<keyword evidence="3 15" id="KW-1003">Cell membrane</keyword>
<dbReference type="Gene3D" id="1.20.1070.10">
    <property type="entry name" value="Rhodopsin 7-helix transmembrane proteins"/>
    <property type="match status" value="1"/>
</dbReference>
<evidence type="ECO:0000313" key="19">
    <source>
        <dbReference type="RefSeq" id="XP_004862252.1"/>
    </source>
</evidence>
<feature type="transmembrane region" description="Helical" evidence="15">
    <location>
        <begin position="12"/>
        <end position="34"/>
    </location>
</feature>
<sequence length="426" mass="47390">MSHSISAFQAAYIGIEVLIALVSVPGNVLVIWAVKMNQALRDATFCFIASLAVADVAVGALVIPLAILINVGPQTYFHTCLMVACPVLILTQSSILALLAIAVDRYLRVKIPLRYKTVVTPRRAAVAIAGCWILSLVVGLTPMFGWNNLRQVETAWAANGSTGEPVIKCEFEKVISMEYMVYFNFFVWVLPPLLLMVLIYLEVFYLIRKQLSKKVSASSSDPQKYYGKELKIAKSLALILFLFALSWLPLHILNCITLFCPTCHKPTILIYIAIFLTHGNSAMNPIVYAFRIQKFRVTFLKIWNDHFRCRPEPPIDEDLPEEKKVARSSTGQESRSIGHQLRGFCTFGNDRVRMPALLTLGNPGLYLRERQKEWSRNHFSHLFYSSPAPRGAPSPGECGSVAAGLKHPPRGSTEPSVPQASQEPGV</sequence>
<comment type="function">
    <text evidence="14 15">Receptor for adenosine. The activity of this receptor is mediated by G proteins which inhibit adenylyl cyclase.</text>
</comment>
<accession>A0AAX6PZ18</accession>
<evidence type="ECO:0000256" key="5">
    <source>
        <dbReference type="ARBA" id="ARBA00022989"/>
    </source>
</evidence>
<feature type="compositionally biased region" description="Polar residues" evidence="16">
    <location>
        <begin position="413"/>
        <end position="426"/>
    </location>
</feature>
<dbReference type="PROSITE" id="PS50262">
    <property type="entry name" value="G_PROTEIN_RECEP_F1_2"/>
    <property type="match status" value="1"/>
</dbReference>
<evidence type="ECO:0000256" key="9">
    <source>
        <dbReference type="ARBA" id="ARBA00023157"/>
    </source>
</evidence>
<dbReference type="CTD" id="134"/>
<evidence type="ECO:0000259" key="17">
    <source>
        <dbReference type="PROSITE" id="PS50262"/>
    </source>
</evidence>
<comment type="similarity">
    <text evidence="15">Belongs to the G-protein coupled receptor 1 family.</text>
</comment>
<keyword evidence="12 15" id="KW-0807">Transducer</keyword>
<dbReference type="SMART" id="SM01381">
    <property type="entry name" value="7TM_GPCR_Srsx"/>
    <property type="match status" value="1"/>
</dbReference>
<dbReference type="PRINTS" id="PR00552">
    <property type="entry name" value="ADENOSINEA1R"/>
</dbReference>
<comment type="subcellular location">
    <subcellularLocation>
        <location evidence="1 15">Cell membrane</location>
        <topology evidence="1 15">Multi-pass membrane protein</topology>
    </subcellularLocation>
</comment>
<proteinExistence type="inferred from homology"/>
<feature type="region of interest" description="Disordered" evidence="16">
    <location>
        <begin position="388"/>
        <end position="426"/>
    </location>
</feature>
<dbReference type="InterPro" id="IPR001068">
    <property type="entry name" value="Adeno_A1_rcpt"/>
</dbReference>
<evidence type="ECO:0000313" key="18">
    <source>
        <dbReference type="Proteomes" id="UP000694906"/>
    </source>
</evidence>
<keyword evidence="18" id="KW-1185">Reference proteome</keyword>
<feature type="domain" description="G-protein coupled receptors family 1 profile" evidence="17">
    <location>
        <begin position="26"/>
        <end position="288"/>
    </location>
</feature>
<evidence type="ECO:0000256" key="7">
    <source>
        <dbReference type="ARBA" id="ARBA00023136"/>
    </source>
</evidence>
<keyword evidence="8" id="KW-0564">Palmitate</keyword>
<evidence type="ECO:0000256" key="4">
    <source>
        <dbReference type="ARBA" id="ARBA00022692"/>
    </source>
</evidence>
<dbReference type="GO" id="GO:0045202">
    <property type="term" value="C:synapse"/>
    <property type="evidence" value="ECO:0007669"/>
    <property type="project" value="TreeGrafter"/>
</dbReference>
<name>A0AAX6PZ18_HETGA</name>
<dbReference type="KEGG" id="hgl:101704638"/>
<dbReference type="GeneID" id="101704638"/>
<evidence type="ECO:0000256" key="6">
    <source>
        <dbReference type="ARBA" id="ARBA00023040"/>
    </source>
</evidence>
<dbReference type="InterPro" id="IPR000276">
    <property type="entry name" value="GPCR_Rhodpsn"/>
</dbReference>
<keyword evidence="13" id="KW-0449">Lipoprotein</keyword>
<feature type="transmembrane region" description="Helical" evidence="15">
    <location>
        <begin position="268"/>
        <end position="290"/>
    </location>
</feature>
<dbReference type="PROSITE" id="PS00237">
    <property type="entry name" value="G_PROTEIN_RECEP_F1_1"/>
    <property type="match status" value="1"/>
</dbReference>
<protein>
    <recommendedName>
        <fullName evidence="2 15">Adenosine receptor A1</fullName>
    </recommendedName>
</protein>
<evidence type="ECO:0000256" key="8">
    <source>
        <dbReference type="ARBA" id="ARBA00023139"/>
    </source>
</evidence>
<dbReference type="InterPro" id="IPR017452">
    <property type="entry name" value="GPCR_Rhodpsn_7TM"/>
</dbReference>
<dbReference type="PRINTS" id="PR00424">
    <property type="entry name" value="ADENOSINER"/>
</dbReference>
<dbReference type="GO" id="GO:0005886">
    <property type="term" value="C:plasma membrane"/>
    <property type="evidence" value="ECO:0007669"/>
    <property type="project" value="UniProtKB-SubCell"/>
</dbReference>
<dbReference type="FunFam" id="1.20.1070.10:FF:000061">
    <property type="entry name" value="Adenosine receptor A2"/>
    <property type="match status" value="1"/>
</dbReference>
<reference evidence="19 20" key="1">
    <citation type="submission" date="2025-04" db="UniProtKB">
        <authorList>
            <consortium name="RefSeq"/>
        </authorList>
    </citation>
    <scope>IDENTIFICATION</scope>
</reference>
<dbReference type="InterPro" id="IPR001634">
    <property type="entry name" value="Adenosn_rcpt"/>
</dbReference>
<keyword evidence="6 15" id="KW-0297">G-protein coupled receptor</keyword>
<feature type="transmembrane region" description="Helical" evidence="15">
    <location>
        <begin position="46"/>
        <end position="69"/>
    </location>
</feature>
<feature type="transmembrane region" description="Helical" evidence="15">
    <location>
        <begin position="124"/>
        <end position="146"/>
    </location>
</feature>
<evidence type="ECO:0000256" key="12">
    <source>
        <dbReference type="ARBA" id="ARBA00023224"/>
    </source>
</evidence>
<evidence type="ECO:0000313" key="20">
    <source>
        <dbReference type="RefSeq" id="XP_004862253.1"/>
    </source>
</evidence>
<evidence type="ECO:0000256" key="10">
    <source>
        <dbReference type="ARBA" id="ARBA00023170"/>
    </source>
</evidence>
<dbReference type="PRINTS" id="PR00237">
    <property type="entry name" value="GPCRRHODOPSN"/>
</dbReference>
<keyword evidence="7 15" id="KW-0472">Membrane</keyword>
<feature type="region of interest" description="Disordered" evidence="16">
    <location>
        <begin position="314"/>
        <end position="334"/>
    </location>
</feature>
<dbReference type="GO" id="GO:0030425">
    <property type="term" value="C:dendrite"/>
    <property type="evidence" value="ECO:0007669"/>
    <property type="project" value="TreeGrafter"/>
</dbReference>
<dbReference type="AlphaFoldDB" id="A0AAX6PZ18"/>
<evidence type="ECO:0000256" key="15">
    <source>
        <dbReference type="RuleBase" id="RU201114"/>
    </source>
</evidence>
<feature type="transmembrane region" description="Helical" evidence="15">
    <location>
        <begin position="185"/>
        <end position="207"/>
    </location>
</feature>
<evidence type="ECO:0000256" key="1">
    <source>
        <dbReference type="ARBA" id="ARBA00004651"/>
    </source>
</evidence>
<dbReference type="PANTHER" id="PTHR24246:SF1">
    <property type="entry name" value="ADENOSINE RECEPTOR A1"/>
    <property type="match status" value="1"/>
</dbReference>
<dbReference type="RefSeq" id="XP_004862253.1">
    <property type="nucleotide sequence ID" value="XM_004862196.3"/>
</dbReference>
<gene>
    <name evidence="19 20" type="primary">Adora1</name>
</gene>
<evidence type="ECO:0000256" key="11">
    <source>
        <dbReference type="ARBA" id="ARBA00023180"/>
    </source>
</evidence>
<dbReference type="GO" id="GO:0023051">
    <property type="term" value="P:regulation of signaling"/>
    <property type="evidence" value="ECO:0007669"/>
    <property type="project" value="UniProtKB-ARBA"/>
</dbReference>
<dbReference type="RefSeq" id="XP_004862252.1">
    <property type="nucleotide sequence ID" value="XM_004862195.3"/>
</dbReference>
<keyword evidence="5 15" id="KW-1133">Transmembrane helix</keyword>
<keyword evidence="10 15" id="KW-0675">Receptor</keyword>
<dbReference type="Pfam" id="PF00001">
    <property type="entry name" value="7tm_1"/>
    <property type="match status" value="1"/>
</dbReference>
<evidence type="ECO:0000256" key="14">
    <source>
        <dbReference type="ARBA" id="ARBA00025048"/>
    </source>
</evidence>
<dbReference type="GO" id="GO:0001609">
    <property type="term" value="F:G protein-coupled adenosine receptor activity"/>
    <property type="evidence" value="ECO:0007669"/>
    <property type="project" value="UniProtKB-UniRule"/>
</dbReference>